<dbReference type="Gene3D" id="2.120.10.30">
    <property type="entry name" value="TolB, C-terminal domain"/>
    <property type="match status" value="1"/>
</dbReference>
<sequence length="486" mass="56320">MSKVDKTINFLNLAIRAGLFLFLPGYFLINLAFQGLFNSSLPMTLATSISYLALCVKLLHDNYKQIDQHISLSNREKLENYIRNGEWEEFDRHDNILVVRPRFDSPFRFIVNDKVSISYNEMRIKLTGPLKYVEMIEQSVTGTKDESKHGWTSMIWKVVVFTVVSFPFLSESRLMFNINMLRHNVSADNNEAEVVEHEGAGSTPQNINNQGVAVEHGEDIFYIHNYQSLIRTNQDLEFERLLKASEESVTLSDLNIAGDWLYYTAGQEIRRVRLDGSDRETLYDIGYAMNLNVMNDRLYFIDYSGNHNLFSMTLNGQDLKRIADIEAMDLTVYEDELLVSTFDQVMRFSLDGSESETIIEEYASNLLRFNDHYYYIDSEGYLTKQSVHSSTRRVRTRVLERPIDRYTLTDDAFIYVQDSHVYSNVDRGLFISDHDGETKTRIHPYGNTHNLTIIGDHLLFTLVNDYSENTVMSYNITSGELNELYD</sequence>
<dbReference type="AlphaFoldDB" id="A0A1G8V7M4"/>
<gene>
    <name evidence="3" type="ORF">SAMN04488098_100171</name>
</gene>
<name>A0A1G8V7M4_9LACT</name>
<keyword evidence="4" id="KW-1185">Reference proteome</keyword>
<dbReference type="EMBL" id="FNFK01000001">
    <property type="protein sequence ID" value="SDJ61847.1"/>
    <property type="molecule type" value="Genomic_DNA"/>
</dbReference>
<evidence type="ECO:0000259" key="2">
    <source>
        <dbReference type="Pfam" id="PF16472"/>
    </source>
</evidence>
<organism evidence="3 4">
    <name type="scientific">Alkalibacterium thalassium</name>
    <dbReference type="NCBI Taxonomy" id="426701"/>
    <lineage>
        <taxon>Bacteria</taxon>
        <taxon>Bacillati</taxon>
        <taxon>Bacillota</taxon>
        <taxon>Bacilli</taxon>
        <taxon>Lactobacillales</taxon>
        <taxon>Carnobacteriaceae</taxon>
        <taxon>Alkalibacterium</taxon>
    </lineage>
</organism>
<feature type="domain" description="Prolow-density lipoprotein receptor-related protein 1-like beta-propeller" evidence="2">
    <location>
        <begin position="203"/>
        <end position="465"/>
    </location>
</feature>
<evidence type="ECO:0000313" key="4">
    <source>
        <dbReference type="Proteomes" id="UP000199433"/>
    </source>
</evidence>
<evidence type="ECO:0000313" key="3">
    <source>
        <dbReference type="EMBL" id="SDJ61847.1"/>
    </source>
</evidence>
<dbReference type="SUPFAM" id="SSF63825">
    <property type="entry name" value="YWTD domain"/>
    <property type="match status" value="1"/>
</dbReference>
<reference evidence="4" key="1">
    <citation type="submission" date="2016-10" db="EMBL/GenBank/DDBJ databases">
        <authorList>
            <person name="Varghese N."/>
            <person name="Submissions S."/>
        </authorList>
    </citation>
    <scope>NUCLEOTIDE SEQUENCE [LARGE SCALE GENOMIC DNA]</scope>
    <source>
        <strain evidence="4">DSM 19181</strain>
    </source>
</reference>
<accession>A0A1G8V7M4</accession>
<dbReference type="STRING" id="426701.SAMN04488098_100171"/>
<dbReference type="InterPro" id="IPR011042">
    <property type="entry name" value="6-blade_b-propeller_TolB-like"/>
</dbReference>
<evidence type="ECO:0000256" key="1">
    <source>
        <dbReference type="SAM" id="Phobius"/>
    </source>
</evidence>
<protein>
    <recommendedName>
        <fullName evidence="2">Prolow-density lipoprotein receptor-related protein 1-like beta-propeller domain-containing protein</fullName>
    </recommendedName>
</protein>
<keyword evidence="1" id="KW-0812">Transmembrane</keyword>
<dbReference type="RefSeq" id="WP_176759558.1">
    <property type="nucleotide sequence ID" value="NZ_FNFK01000001.1"/>
</dbReference>
<proteinExistence type="predicted"/>
<dbReference type="InterPro" id="IPR032485">
    <property type="entry name" value="LRP1-like_beta_prop"/>
</dbReference>
<keyword evidence="1" id="KW-0472">Membrane</keyword>
<feature type="transmembrane region" description="Helical" evidence="1">
    <location>
        <begin position="7"/>
        <end position="29"/>
    </location>
</feature>
<keyword evidence="1" id="KW-1133">Transmembrane helix</keyword>
<dbReference type="Pfam" id="PF16472">
    <property type="entry name" value="DUF5050"/>
    <property type="match status" value="1"/>
</dbReference>
<dbReference type="Proteomes" id="UP000199433">
    <property type="component" value="Unassembled WGS sequence"/>
</dbReference>